<dbReference type="AlphaFoldDB" id="A0A1I7UUD3"/>
<organism evidence="1 2">
    <name type="scientific">Caenorhabditis tropicalis</name>
    <dbReference type="NCBI Taxonomy" id="1561998"/>
    <lineage>
        <taxon>Eukaryota</taxon>
        <taxon>Metazoa</taxon>
        <taxon>Ecdysozoa</taxon>
        <taxon>Nematoda</taxon>
        <taxon>Chromadorea</taxon>
        <taxon>Rhabditida</taxon>
        <taxon>Rhabditina</taxon>
        <taxon>Rhabditomorpha</taxon>
        <taxon>Rhabditoidea</taxon>
        <taxon>Rhabditidae</taxon>
        <taxon>Peloderinae</taxon>
        <taxon>Caenorhabditis</taxon>
    </lineage>
</organism>
<name>A0A1I7UUD3_9PELO</name>
<accession>A0A1I7UUD3</accession>
<dbReference type="Proteomes" id="UP000095282">
    <property type="component" value="Unplaced"/>
</dbReference>
<evidence type="ECO:0000313" key="2">
    <source>
        <dbReference type="WBParaSite" id="Csp11.Scaffold630.g19440.t1"/>
    </source>
</evidence>
<dbReference type="WBParaSite" id="Csp11.Scaffold630.g19440.t1">
    <property type="protein sequence ID" value="Csp11.Scaffold630.g19440.t1"/>
    <property type="gene ID" value="Csp11.Scaffold630.g19440"/>
</dbReference>
<protein>
    <submittedName>
        <fullName evidence="2">MATH domain-containing protein</fullName>
    </submittedName>
</protein>
<sequence>MGARTKKKKEKEDFEINCFSETLWSRRTDFNLFVRTDIDGILYGNLYLRRIEIEDSPADHDQNVDDLN</sequence>
<keyword evidence="1" id="KW-1185">Reference proteome</keyword>
<reference evidence="2" key="1">
    <citation type="submission" date="2016-11" db="UniProtKB">
        <authorList>
            <consortium name="WormBaseParasite"/>
        </authorList>
    </citation>
    <scope>IDENTIFICATION</scope>
</reference>
<proteinExistence type="predicted"/>
<evidence type="ECO:0000313" key="1">
    <source>
        <dbReference type="Proteomes" id="UP000095282"/>
    </source>
</evidence>